<dbReference type="AlphaFoldDB" id="A0A0F4GNW7"/>
<name>A0A0F4GNW7_9PEZI</name>
<dbReference type="Pfam" id="PF22151">
    <property type="entry name" value="Fer4_NDSU1"/>
    <property type="match status" value="1"/>
</dbReference>
<evidence type="ECO:0000256" key="3">
    <source>
        <dbReference type="ARBA" id="ARBA00022485"/>
    </source>
</evidence>
<dbReference type="GO" id="GO:0051539">
    <property type="term" value="F:4 iron, 4 sulfur cluster binding"/>
    <property type="evidence" value="ECO:0007669"/>
    <property type="project" value="UniProtKB-KW"/>
</dbReference>
<dbReference type="STRING" id="1047168.A0A0F4GNW7"/>
<dbReference type="InterPro" id="IPR050123">
    <property type="entry name" value="Prok_molybdopt-oxidoreductase"/>
</dbReference>
<evidence type="ECO:0000259" key="14">
    <source>
        <dbReference type="PROSITE" id="PS51669"/>
    </source>
</evidence>
<dbReference type="SUPFAM" id="SSF54292">
    <property type="entry name" value="2Fe-2S ferredoxin-like"/>
    <property type="match status" value="1"/>
</dbReference>
<keyword evidence="17" id="KW-1185">Reference proteome</keyword>
<dbReference type="SUPFAM" id="SSF53706">
    <property type="entry name" value="Formate dehydrogenase/DMSO reductase, domains 1-3"/>
    <property type="match status" value="1"/>
</dbReference>
<dbReference type="Pfam" id="PF09326">
    <property type="entry name" value="NADH_dhqG_C"/>
    <property type="match status" value="1"/>
</dbReference>
<dbReference type="InterPro" id="IPR015405">
    <property type="entry name" value="NDUFS1-like_C"/>
</dbReference>
<dbReference type="Proteomes" id="UP000033647">
    <property type="component" value="Unassembled WGS sequence"/>
</dbReference>
<dbReference type="SUPFAM" id="SSF54862">
    <property type="entry name" value="4Fe-4S ferredoxins"/>
    <property type="match status" value="1"/>
</dbReference>
<evidence type="ECO:0000256" key="5">
    <source>
        <dbReference type="ARBA" id="ARBA00022967"/>
    </source>
</evidence>
<dbReference type="Gene3D" id="3.30.200.210">
    <property type="match status" value="1"/>
</dbReference>
<dbReference type="PANTHER" id="PTHR43105">
    <property type="entry name" value="RESPIRATORY NITRATE REDUCTASE"/>
    <property type="match status" value="1"/>
</dbReference>
<evidence type="ECO:0000256" key="12">
    <source>
        <dbReference type="SAM" id="MobiDB-lite"/>
    </source>
</evidence>
<dbReference type="OrthoDB" id="10249365at2759"/>
<evidence type="ECO:0000256" key="1">
    <source>
        <dbReference type="ARBA" id="ARBA00001966"/>
    </source>
</evidence>
<keyword evidence="5" id="KW-1278">Translocase</keyword>
<evidence type="ECO:0000256" key="7">
    <source>
        <dbReference type="ARBA" id="ARBA00023014"/>
    </source>
</evidence>
<evidence type="ECO:0000256" key="9">
    <source>
        <dbReference type="ARBA" id="ARBA00034078"/>
    </source>
</evidence>
<dbReference type="FunFam" id="3.10.20.740:FF:000001">
    <property type="entry name" value="NADH-quinone oxidoreductase subunit G"/>
    <property type="match status" value="1"/>
</dbReference>
<proteinExistence type="inferred from homology"/>
<evidence type="ECO:0000256" key="2">
    <source>
        <dbReference type="ARBA" id="ARBA00005404"/>
    </source>
</evidence>
<evidence type="ECO:0000256" key="10">
    <source>
        <dbReference type="ARBA" id="ARBA00070722"/>
    </source>
</evidence>
<dbReference type="GO" id="GO:0042773">
    <property type="term" value="P:ATP synthesis coupled electron transport"/>
    <property type="evidence" value="ECO:0007669"/>
    <property type="project" value="InterPro"/>
</dbReference>
<dbReference type="Gene3D" id="3.40.50.740">
    <property type="match status" value="1"/>
</dbReference>
<dbReference type="PROSITE" id="PS00641">
    <property type="entry name" value="COMPLEX1_75K_1"/>
    <property type="match status" value="1"/>
</dbReference>
<dbReference type="Gene3D" id="3.30.70.20">
    <property type="match status" value="1"/>
</dbReference>
<dbReference type="PROSITE" id="PS51669">
    <property type="entry name" value="4FE4S_MOW_BIS_MGD"/>
    <property type="match status" value="1"/>
</dbReference>
<dbReference type="PROSITE" id="PS51839">
    <property type="entry name" value="4FE4S_HC3"/>
    <property type="match status" value="1"/>
</dbReference>
<feature type="domain" description="2Fe-2S ferredoxin-type" evidence="13">
    <location>
        <begin position="36"/>
        <end position="114"/>
    </location>
</feature>
<dbReference type="EMBL" id="LAFY01000366">
    <property type="protein sequence ID" value="KJX99096.1"/>
    <property type="molecule type" value="Genomic_DNA"/>
</dbReference>
<dbReference type="PROSITE" id="PS00643">
    <property type="entry name" value="COMPLEX1_75K_3"/>
    <property type="match status" value="1"/>
</dbReference>
<comment type="similarity">
    <text evidence="2 11">Belongs to the complex I 75 kDa subunit family.</text>
</comment>
<feature type="domain" description="4Fe-4S Mo/W bis-MGD-type" evidence="14">
    <location>
        <begin position="253"/>
        <end position="309"/>
    </location>
</feature>
<dbReference type="InterPro" id="IPR000283">
    <property type="entry name" value="NADH_UbQ_OxRdtase_75kDa_su_CS"/>
</dbReference>
<feature type="domain" description="4Fe-4S His(Cys)3-ligated-type" evidence="15">
    <location>
        <begin position="114"/>
        <end position="153"/>
    </location>
</feature>
<organism evidence="16 17">
    <name type="scientific">Zymoseptoria brevis</name>
    <dbReference type="NCBI Taxonomy" id="1047168"/>
    <lineage>
        <taxon>Eukaryota</taxon>
        <taxon>Fungi</taxon>
        <taxon>Dikarya</taxon>
        <taxon>Ascomycota</taxon>
        <taxon>Pezizomycotina</taxon>
        <taxon>Dothideomycetes</taxon>
        <taxon>Dothideomycetidae</taxon>
        <taxon>Mycosphaerellales</taxon>
        <taxon>Mycosphaerellaceae</taxon>
        <taxon>Zymoseptoria</taxon>
    </lineage>
</organism>
<dbReference type="Pfam" id="PF10588">
    <property type="entry name" value="NADH-G_4Fe-4S_3"/>
    <property type="match status" value="1"/>
</dbReference>
<evidence type="ECO:0000256" key="6">
    <source>
        <dbReference type="ARBA" id="ARBA00023004"/>
    </source>
</evidence>
<reference evidence="16 17" key="1">
    <citation type="submission" date="2015-03" db="EMBL/GenBank/DDBJ databases">
        <title>RNA-seq based gene annotation and comparative genomics of four Zymoseptoria species reveal species-specific pathogenicity related genes and transposable element activity.</title>
        <authorList>
            <person name="Grandaubert J."/>
            <person name="Bhattacharyya A."/>
            <person name="Stukenbrock E.H."/>
        </authorList>
    </citation>
    <scope>NUCLEOTIDE SEQUENCE [LARGE SCALE GENOMIC DNA]</scope>
    <source>
        <strain evidence="16 17">Zb18110</strain>
    </source>
</reference>
<keyword evidence="16" id="KW-0830">Ubiquinone</keyword>
<evidence type="ECO:0000256" key="11">
    <source>
        <dbReference type="RuleBase" id="RU004523"/>
    </source>
</evidence>
<evidence type="ECO:0000259" key="13">
    <source>
        <dbReference type="PROSITE" id="PS51085"/>
    </source>
</evidence>
<gene>
    <name evidence="16" type="ORF">TI39_contig374g00005</name>
</gene>
<dbReference type="GO" id="GO:0008137">
    <property type="term" value="F:NADH dehydrogenase (ubiquinone) activity"/>
    <property type="evidence" value="ECO:0007669"/>
    <property type="project" value="InterPro"/>
</dbReference>
<dbReference type="PROSITE" id="PS51085">
    <property type="entry name" value="2FE2S_FER_2"/>
    <property type="match status" value="1"/>
</dbReference>
<dbReference type="SMART" id="SM00929">
    <property type="entry name" value="NADH-G_4Fe-4S_3"/>
    <property type="match status" value="1"/>
</dbReference>
<evidence type="ECO:0000259" key="15">
    <source>
        <dbReference type="PROSITE" id="PS51839"/>
    </source>
</evidence>
<feature type="region of interest" description="Disordered" evidence="12">
    <location>
        <begin position="729"/>
        <end position="752"/>
    </location>
</feature>
<dbReference type="GO" id="GO:0016020">
    <property type="term" value="C:membrane"/>
    <property type="evidence" value="ECO:0007669"/>
    <property type="project" value="InterPro"/>
</dbReference>
<dbReference type="FunFam" id="3.30.70.20:FF:000002">
    <property type="entry name" value="NADH-ubiquinone oxidoreductase 75 kDa subunit"/>
    <property type="match status" value="1"/>
</dbReference>
<keyword evidence="7" id="KW-0411">Iron-sulfur</keyword>
<dbReference type="SMR" id="A0A0F4GNW7"/>
<keyword evidence="3" id="KW-0004">4Fe-4S</keyword>
<dbReference type="InterPro" id="IPR054351">
    <property type="entry name" value="NADH_UbQ_OxRdtase_ferredoxin"/>
</dbReference>
<dbReference type="FunFam" id="3.40.50.740:FF:000033">
    <property type="entry name" value="NUAM protein"/>
    <property type="match status" value="1"/>
</dbReference>
<dbReference type="Pfam" id="PF13510">
    <property type="entry name" value="Fer2_4"/>
    <property type="match status" value="1"/>
</dbReference>
<dbReference type="Gene3D" id="3.10.20.740">
    <property type="match status" value="1"/>
</dbReference>
<dbReference type="InterPro" id="IPR006656">
    <property type="entry name" value="Mopterin_OxRdtase"/>
</dbReference>
<sequence length="752" mass="82119">MMRHNLLRSLPRHAIRTSVNAGNASRTFASSARRQAEVELTVDGKKVSIEAGSALIQACEKAGATIPRYCYHEKLMIAGNCRMCLVEVERAPKPVASCAWPVQPGMVVKTSSPLVHKAREGVMEFLLANHPLDCPICDQGGECDLQDQSMRYGADRGRFHELEGKRAVEDKNIGPLVKTSMNRCIHCTRCVRFANDVAGAPEMGSTGRGNDIQIGTYLETALDTELSGNVIDLCPVGALTSKPYAFRARPWELYHTETIDVLDGLCSNIRVDARGLQVMRVLPRLNDDVNEEWINDKSRFACDGLSTQRLTTPLIRRDNQFQPATWENVLVEISEKFKELAPKGDEVKFVAGQLVETETLVAAKDLANRLGSENLALDQPQGSAPLAHGIDIRSNFAFNSKIVGVEEADAILLIGTNPRWEAALLNARIRKQWIRSDLEVGVVGQDFESTFDYENLGANVNDLKKALSGSFGEKLKSAQRPMIIVGSGAVENSDAKAIYETVGSFVEKNKANFQTPEWNGFNVLQRAASRTGAFEVGFTVQSPETANTKPKVVWLLGADEIDASDIPKDAFVIYQGHHGDRGAALADVVLPGAAYTEKGATYVNTEGRVQMSRAATSVYGAARDDWKIIRAVSEALGAPLPYDDVEALRDRMEEISPALRRYDIVEPTSKELQALSKVQLVDQNKGAKATGATFQKVIENFFLTDSISRSSPTMARCSAAKAAKNPKTNFMAPGYPEPQTHYGPSELAGASA</sequence>
<dbReference type="Pfam" id="PF00384">
    <property type="entry name" value="Molybdopterin"/>
    <property type="match status" value="1"/>
</dbReference>
<dbReference type="GO" id="GO:0016651">
    <property type="term" value="F:oxidoreductase activity, acting on NAD(P)H"/>
    <property type="evidence" value="ECO:0007669"/>
    <property type="project" value="InterPro"/>
</dbReference>
<dbReference type="InterPro" id="IPR006963">
    <property type="entry name" value="Mopterin_OxRdtase_4Fe-4S_dom"/>
</dbReference>
<dbReference type="InterPro" id="IPR010228">
    <property type="entry name" value="NADH_UbQ_OxRdtase_Gsu"/>
</dbReference>
<dbReference type="CDD" id="cd02773">
    <property type="entry name" value="MopB_Res-Cmplx1_Nad11"/>
    <property type="match status" value="1"/>
</dbReference>
<evidence type="ECO:0000256" key="4">
    <source>
        <dbReference type="ARBA" id="ARBA00022723"/>
    </source>
</evidence>
<evidence type="ECO:0000313" key="16">
    <source>
        <dbReference type="EMBL" id="KJX99096.1"/>
    </source>
</evidence>
<comment type="cofactor">
    <cofactor evidence="1">
        <name>[4Fe-4S] cluster</name>
        <dbReference type="ChEBI" id="CHEBI:49883"/>
    </cofactor>
</comment>
<dbReference type="PROSITE" id="PS00642">
    <property type="entry name" value="COMPLEX1_75K_2"/>
    <property type="match status" value="1"/>
</dbReference>
<dbReference type="NCBIfam" id="TIGR01973">
    <property type="entry name" value="NuoG"/>
    <property type="match status" value="1"/>
</dbReference>
<dbReference type="InterPro" id="IPR001041">
    <property type="entry name" value="2Fe-2S_ferredoxin-type"/>
</dbReference>
<dbReference type="CDD" id="cd00207">
    <property type="entry name" value="fer2"/>
    <property type="match status" value="1"/>
</dbReference>
<dbReference type="InterPro" id="IPR036010">
    <property type="entry name" value="2Fe-2S_ferredoxin-like_sf"/>
</dbReference>
<dbReference type="Pfam" id="PF22117">
    <property type="entry name" value="Fer4_Nqo3"/>
    <property type="match status" value="1"/>
</dbReference>
<evidence type="ECO:0000256" key="8">
    <source>
        <dbReference type="ARBA" id="ARBA00023027"/>
    </source>
</evidence>
<dbReference type="PANTHER" id="PTHR43105:SF13">
    <property type="entry name" value="NADH-UBIQUINONE OXIDOREDUCTASE 75 KDA SUBUNIT, MITOCHONDRIAL"/>
    <property type="match status" value="1"/>
</dbReference>
<dbReference type="InterPro" id="IPR019574">
    <property type="entry name" value="NADH_UbQ_OxRdtase_Gsu_4Fe4S-bd"/>
</dbReference>
<comment type="cofactor">
    <cofactor evidence="9">
        <name>[2Fe-2S] cluster</name>
        <dbReference type="ChEBI" id="CHEBI:190135"/>
    </cofactor>
</comment>
<accession>A0A0F4GNW7</accession>
<keyword evidence="4" id="KW-0479">Metal-binding</keyword>
<keyword evidence="8" id="KW-0520">NAD</keyword>
<protein>
    <recommendedName>
        <fullName evidence="10">NADH-ubiquinone oxidoreductase 78 kDa subunit, mitochondrial</fullName>
    </recommendedName>
</protein>
<keyword evidence="6" id="KW-0408">Iron</keyword>
<dbReference type="GO" id="GO:0046872">
    <property type="term" value="F:metal ion binding"/>
    <property type="evidence" value="ECO:0007669"/>
    <property type="project" value="UniProtKB-KW"/>
</dbReference>
<comment type="caution">
    <text evidence="16">The sequence shown here is derived from an EMBL/GenBank/DDBJ whole genome shotgun (WGS) entry which is preliminary data.</text>
</comment>
<evidence type="ECO:0000313" key="17">
    <source>
        <dbReference type="Proteomes" id="UP000033647"/>
    </source>
</evidence>
<dbReference type="FunFam" id="3.30.200.210:FF:000002">
    <property type="entry name" value="NADH-ubiquinone oxidoreductase 75 kDa subunit"/>
    <property type="match status" value="1"/>
</dbReference>